<gene>
    <name evidence="2" type="ORF">BDK92_6588</name>
</gene>
<feature type="transmembrane region" description="Helical" evidence="1">
    <location>
        <begin position="187"/>
        <end position="205"/>
    </location>
</feature>
<protein>
    <recommendedName>
        <fullName evidence="4">ABC-2 family transporter</fullName>
    </recommendedName>
</protein>
<dbReference type="OrthoDB" id="3579673at2"/>
<dbReference type="AlphaFoldDB" id="A0A495JUX0"/>
<feature type="transmembrane region" description="Helical" evidence="1">
    <location>
        <begin position="160"/>
        <end position="180"/>
    </location>
</feature>
<keyword evidence="1" id="KW-0472">Membrane</keyword>
<dbReference type="RefSeq" id="WP_121160197.1">
    <property type="nucleotide sequence ID" value="NZ_RBKT01000001.1"/>
</dbReference>
<reference evidence="2 3" key="1">
    <citation type="submission" date="2018-10" db="EMBL/GenBank/DDBJ databases">
        <title>Sequencing the genomes of 1000 actinobacteria strains.</title>
        <authorList>
            <person name="Klenk H.-P."/>
        </authorList>
    </citation>
    <scope>NUCLEOTIDE SEQUENCE [LARGE SCALE GENOMIC DNA]</scope>
    <source>
        <strain evidence="2 3">DSM 45175</strain>
    </source>
</reference>
<comment type="caution">
    <text evidence="2">The sequence shown here is derived from an EMBL/GenBank/DDBJ whole genome shotgun (WGS) entry which is preliminary data.</text>
</comment>
<dbReference type="EMBL" id="RBKT01000001">
    <property type="protein sequence ID" value="RKR92154.1"/>
    <property type="molecule type" value="Genomic_DNA"/>
</dbReference>
<keyword evidence="1" id="KW-0812">Transmembrane</keyword>
<sequence length="331" mass="36034">MIWLTWRQFRAQALTASGVLAALAVYLLFLGLAIRNSHADLTDCPNVAGCSINVAMSDFKHQYSPFLGLTGALLIAVPAIIGTFWGAPLITRELETGTHRLVWNQSVTRTYWLAVKLVIVALASAVVTGALSLLLTWAASPYDALLGDRFNAFSFATRNIAPLGYAVFAFILGTTVGLIVRRTLPAMAITLAVFATFQILVPAVVRPHVIPPVTEQVAFTTEALQQADGLGISDGAVQLVGYTVPGAWVLSNTILRNAAGERISRGDLEDCMRGNLRRDAECLEAKNLHFTVSYQPADRYWTFQWLELAVFLLLAGLLAGFAFWRIPRGVN</sequence>
<organism evidence="2 3">
    <name type="scientific">Micromonospora pisi</name>
    <dbReference type="NCBI Taxonomy" id="589240"/>
    <lineage>
        <taxon>Bacteria</taxon>
        <taxon>Bacillati</taxon>
        <taxon>Actinomycetota</taxon>
        <taxon>Actinomycetes</taxon>
        <taxon>Micromonosporales</taxon>
        <taxon>Micromonosporaceae</taxon>
        <taxon>Micromonospora</taxon>
    </lineage>
</organism>
<feature type="transmembrane region" description="Helical" evidence="1">
    <location>
        <begin position="111"/>
        <end position="140"/>
    </location>
</feature>
<dbReference type="GO" id="GO:0140359">
    <property type="term" value="F:ABC-type transporter activity"/>
    <property type="evidence" value="ECO:0007669"/>
    <property type="project" value="InterPro"/>
</dbReference>
<dbReference type="GO" id="GO:0005886">
    <property type="term" value="C:plasma membrane"/>
    <property type="evidence" value="ECO:0007669"/>
    <property type="project" value="UniProtKB-SubCell"/>
</dbReference>
<keyword evidence="3" id="KW-1185">Reference proteome</keyword>
<feature type="transmembrane region" description="Helical" evidence="1">
    <location>
        <begin position="12"/>
        <end position="34"/>
    </location>
</feature>
<evidence type="ECO:0000256" key="1">
    <source>
        <dbReference type="SAM" id="Phobius"/>
    </source>
</evidence>
<evidence type="ECO:0008006" key="4">
    <source>
        <dbReference type="Google" id="ProtNLM"/>
    </source>
</evidence>
<name>A0A495JUX0_9ACTN</name>
<evidence type="ECO:0000313" key="3">
    <source>
        <dbReference type="Proteomes" id="UP000277671"/>
    </source>
</evidence>
<evidence type="ECO:0000313" key="2">
    <source>
        <dbReference type="EMBL" id="RKR92154.1"/>
    </source>
</evidence>
<dbReference type="Proteomes" id="UP000277671">
    <property type="component" value="Unassembled WGS sequence"/>
</dbReference>
<keyword evidence="1" id="KW-1133">Transmembrane helix</keyword>
<feature type="transmembrane region" description="Helical" evidence="1">
    <location>
        <begin position="66"/>
        <end position="90"/>
    </location>
</feature>
<feature type="transmembrane region" description="Helical" evidence="1">
    <location>
        <begin position="303"/>
        <end position="324"/>
    </location>
</feature>
<proteinExistence type="predicted"/>
<accession>A0A495JUX0</accession>